<evidence type="ECO:0000256" key="1">
    <source>
        <dbReference type="ARBA" id="ARBA00004651"/>
    </source>
</evidence>
<dbReference type="PROSITE" id="PS50928">
    <property type="entry name" value="ABC_TM1"/>
    <property type="match status" value="1"/>
</dbReference>
<comment type="subcellular location">
    <subcellularLocation>
        <location evidence="10">Cell inner membrane</location>
        <topology evidence="10">Multi-pass membrane protein</topology>
    </subcellularLocation>
    <subcellularLocation>
        <location evidence="1 9">Cell membrane</location>
        <topology evidence="1 9">Multi-pass membrane protein</topology>
    </subcellularLocation>
</comment>
<feature type="domain" description="ABC transmembrane type-1" evidence="11">
    <location>
        <begin position="109"/>
        <end position="338"/>
    </location>
</feature>
<evidence type="ECO:0000256" key="9">
    <source>
        <dbReference type="RuleBase" id="RU363032"/>
    </source>
</evidence>
<dbReference type="GO" id="GO:0005315">
    <property type="term" value="F:phosphate transmembrane transporter activity"/>
    <property type="evidence" value="ECO:0007669"/>
    <property type="project" value="InterPro"/>
</dbReference>
<feature type="transmembrane region" description="Helical" evidence="9">
    <location>
        <begin position="259"/>
        <end position="283"/>
    </location>
</feature>
<dbReference type="SUPFAM" id="SSF161098">
    <property type="entry name" value="MetI-like"/>
    <property type="match status" value="1"/>
</dbReference>
<keyword evidence="7 9" id="KW-1133">Transmembrane helix</keyword>
<dbReference type="AlphaFoldDB" id="A0A8D5JX15"/>
<feature type="transmembrane region" description="Helical" evidence="9">
    <location>
        <begin position="103"/>
        <end position="134"/>
    </location>
</feature>
<evidence type="ECO:0000256" key="3">
    <source>
        <dbReference type="ARBA" id="ARBA00022448"/>
    </source>
</evidence>
<evidence type="ECO:0000256" key="6">
    <source>
        <dbReference type="ARBA" id="ARBA00022692"/>
    </source>
</evidence>
<dbReference type="GO" id="GO:0005886">
    <property type="term" value="C:plasma membrane"/>
    <property type="evidence" value="ECO:0007669"/>
    <property type="project" value="UniProtKB-SubCell"/>
</dbReference>
<dbReference type="InterPro" id="IPR051124">
    <property type="entry name" value="Phosphate_Transport_Permease"/>
</dbReference>
<proteinExistence type="inferred from homology"/>
<evidence type="ECO:0000256" key="8">
    <source>
        <dbReference type="ARBA" id="ARBA00023136"/>
    </source>
</evidence>
<feature type="transmembrane region" description="Helical" evidence="9">
    <location>
        <begin position="320"/>
        <end position="342"/>
    </location>
</feature>
<dbReference type="InterPro" id="IPR011864">
    <property type="entry name" value="Phosphate_PstC"/>
</dbReference>
<evidence type="ECO:0000256" key="4">
    <source>
        <dbReference type="ARBA" id="ARBA00022475"/>
    </source>
</evidence>
<dbReference type="EMBL" id="AP024110">
    <property type="protein sequence ID" value="BCM25679.1"/>
    <property type="molecule type" value="Genomic_DNA"/>
</dbReference>
<evidence type="ECO:0000313" key="12">
    <source>
        <dbReference type="EMBL" id="BCM25679.1"/>
    </source>
</evidence>
<evidence type="ECO:0000256" key="10">
    <source>
        <dbReference type="RuleBase" id="RU363054"/>
    </source>
</evidence>
<accession>A0A8D5JX15</accession>
<dbReference type="NCBIfam" id="TIGR02138">
    <property type="entry name" value="phosphate_pstC"/>
    <property type="match status" value="1"/>
</dbReference>
<dbReference type="KEGG" id="mpau:ZMTM_19380"/>
<dbReference type="Pfam" id="PF00528">
    <property type="entry name" value="BPD_transp_1"/>
    <property type="match status" value="1"/>
</dbReference>
<evidence type="ECO:0000256" key="2">
    <source>
        <dbReference type="ARBA" id="ARBA00007069"/>
    </source>
</evidence>
<feature type="transmembrane region" description="Helical" evidence="9">
    <location>
        <begin position="146"/>
        <end position="170"/>
    </location>
</feature>
<evidence type="ECO:0000259" key="11">
    <source>
        <dbReference type="PROSITE" id="PS50928"/>
    </source>
</evidence>
<organism evidence="12 13">
    <name type="scientific">Methyloradius palustris</name>
    <dbReference type="NCBI Taxonomy" id="2778876"/>
    <lineage>
        <taxon>Bacteria</taxon>
        <taxon>Pseudomonadati</taxon>
        <taxon>Pseudomonadota</taxon>
        <taxon>Betaproteobacteria</taxon>
        <taxon>Nitrosomonadales</taxon>
        <taxon>Methylophilaceae</taxon>
        <taxon>Methyloradius</taxon>
    </lineage>
</organism>
<keyword evidence="10" id="KW-0997">Cell inner membrane</keyword>
<dbReference type="CDD" id="cd06261">
    <property type="entry name" value="TM_PBP2"/>
    <property type="match status" value="1"/>
</dbReference>
<dbReference type="PANTHER" id="PTHR30425">
    <property type="entry name" value="PHOSPHATE TRANSPORT SYSTEM PERMEASE PROTEIN PST"/>
    <property type="match status" value="1"/>
</dbReference>
<keyword evidence="5 10" id="KW-0592">Phosphate transport</keyword>
<feature type="transmembrane region" description="Helical" evidence="9">
    <location>
        <begin position="190"/>
        <end position="216"/>
    </location>
</feature>
<keyword evidence="4" id="KW-1003">Cell membrane</keyword>
<sequence>MSSYNDNQEEKYVGGDALSSSAHFSLQSKSNESNVMSNSNHKFNSGAFFDKIFRNSTMFFAFVVFSVIFAIMATLVVSSLPALKAFGAGFFFSDTWNPVTIQFGGLVPIYGTLVTAAIAMVIGIPVSFGIAMFITELCPNWLKRPLGVAIELLAGIPSIIYGMWGLFVFAPLFADYGQPWINDHLGSLPFIGVIFAGPTMGIGMLTAGIILAIMVIPFTSSVMRDVFEVVPPLLKESAYGLGATTWEVLKNIVLPYTKIGVVGGIMLGLGRALGETMAVTFVIGNAHELSASLLMPGNTISSALANEFTEAVGDVYTSSLITLGLTLFIITFIVLACAKLLLIKLAAQEGKQS</sequence>
<keyword evidence="13" id="KW-1185">Reference proteome</keyword>
<evidence type="ECO:0000256" key="7">
    <source>
        <dbReference type="ARBA" id="ARBA00022989"/>
    </source>
</evidence>
<feature type="transmembrane region" description="Helical" evidence="9">
    <location>
        <begin position="59"/>
        <end position="83"/>
    </location>
</feature>
<evidence type="ECO:0000256" key="5">
    <source>
        <dbReference type="ARBA" id="ARBA00022592"/>
    </source>
</evidence>
<comment type="function">
    <text evidence="10">Part of the binding-protein-dependent transport system for phosphate; probably responsible for the translocation of the substrate across the membrane.</text>
</comment>
<keyword evidence="8 9" id="KW-0472">Membrane</keyword>
<dbReference type="InterPro" id="IPR000515">
    <property type="entry name" value="MetI-like"/>
</dbReference>
<dbReference type="Proteomes" id="UP000826722">
    <property type="component" value="Chromosome"/>
</dbReference>
<dbReference type="GO" id="GO:0006817">
    <property type="term" value="P:phosphate ion transport"/>
    <property type="evidence" value="ECO:0007669"/>
    <property type="project" value="UniProtKB-KW"/>
</dbReference>
<reference evidence="12" key="1">
    <citation type="journal article" date="2021" name="Arch. Microbiol.">
        <title>Methyloradius palustris gen. nov., sp. nov., a methanol-oxidizing bacterium isolated from snow.</title>
        <authorList>
            <person name="Miyadera T."/>
            <person name="Kojima H."/>
            <person name="Fukui M."/>
        </authorList>
    </citation>
    <scope>NUCLEOTIDE SEQUENCE</scope>
    <source>
        <strain evidence="12">Zm11</strain>
    </source>
</reference>
<name>A0A8D5JX15_9PROT</name>
<dbReference type="Gene3D" id="1.10.3720.10">
    <property type="entry name" value="MetI-like"/>
    <property type="match status" value="1"/>
</dbReference>
<dbReference type="InterPro" id="IPR035906">
    <property type="entry name" value="MetI-like_sf"/>
</dbReference>
<protein>
    <recommendedName>
        <fullName evidence="10">Phosphate transport system permease protein</fullName>
    </recommendedName>
</protein>
<keyword evidence="3 9" id="KW-0813">Transport</keyword>
<gene>
    <name evidence="12" type="primary">pstC</name>
    <name evidence="12" type="ORF">ZMTM_19380</name>
</gene>
<keyword evidence="6 9" id="KW-0812">Transmembrane</keyword>
<evidence type="ECO:0000313" key="13">
    <source>
        <dbReference type="Proteomes" id="UP000826722"/>
    </source>
</evidence>
<comment type="similarity">
    <text evidence="2 10">Belongs to the binding-protein-dependent transport system permease family. CysTW subfamily.</text>
</comment>
<dbReference type="PANTHER" id="PTHR30425:SF1">
    <property type="entry name" value="PHOSPHATE TRANSPORT SYSTEM PERMEASE PROTEIN PSTC"/>
    <property type="match status" value="1"/>
</dbReference>